<sequence length="387" mass="44119">MLTGWIDAILQLSKIKDFEKRREILNELKSQDLASLIDDVEEFNKALEEFDYSKETSQNNDIYKTIHEYLETMDEKFSHTKAFMTPTSQTFAEAIHILYRDFEKETRLYLKKLKTTKNKKTEENLAEYSKQTLEKAILTIQRGIDQLGQSPNRSDRQIGFLLNDYETKFSEYLEKINSGNHGPLKLINTALAKILATESYVLDLSGTGITFKRNKIAKENGNEQIDLDDLTSIILYGGINLKDGKDYSLLVRAQTEYAERLNRIIFDKDSKVLLWSLVGTGYFRSNYLPPIQVIYSGDANQFHLFGENSDLLNETQFPASKQLSSSEGLILREKLKCVFQALNGDMAQFKKLAAARKSSIGSGTLIEKNKSFESLSCSDGKITNPQQ</sequence>
<proteinExistence type="predicted"/>
<dbReference type="EMBL" id="FUWU01000004">
    <property type="protein sequence ID" value="SJZ39177.1"/>
    <property type="molecule type" value="Genomic_DNA"/>
</dbReference>
<name>A0A1T4KA14_9BACT</name>
<dbReference type="Proteomes" id="UP000190449">
    <property type="component" value="Unassembled WGS sequence"/>
</dbReference>
<organism evidence="1 2">
    <name type="scientific">Fibrobacter intestinalis</name>
    <dbReference type="NCBI Taxonomy" id="28122"/>
    <lineage>
        <taxon>Bacteria</taxon>
        <taxon>Pseudomonadati</taxon>
        <taxon>Fibrobacterota</taxon>
        <taxon>Fibrobacteria</taxon>
        <taxon>Fibrobacterales</taxon>
        <taxon>Fibrobacteraceae</taxon>
        <taxon>Fibrobacter</taxon>
    </lineage>
</organism>
<dbReference type="AlphaFoldDB" id="A0A1T4KA14"/>
<gene>
    <name evidence="1" type="ORF">SAMN02745108_00379</name>
</gene>
<evidence type="ECO:0000313" key="2">
    <source>
        <dbReference type="Proteomes" id="UP000190449"/>
    </source>
</evidence>
<protein>
    <submittedName>
        <fullName evidence="1">Uncharacterized protein</fullName>
    </submittedName>
</protein>
<evidence type="ECO:0000313" key="1">
    <source>
        <dbReference type="EMBL" id="SJZ39177.1"/>
    </source>
</evidence>
<accession>A0A1T4KA14</accession>
<reference evidence="1 2" key="1">
    <citation type="submission" date="2017-02" db="EMBL/GenBank/DDBJ databases">
        <authorList>
            <person name="Peterson S.W."/>
        </authorList>
    </citation>
    <scope>NUCLEOTIDE SEQUENCE [LARGE SCALE GENOMIC DNA]</scope>
    <source>
        <strain evidence="1 2">ATCC 43854</strain>
    </source>
</reference>